<dbReference type="PANTHER" id="PTHR36836:SF1">
    <property type="entry name" value="COLANIC ACID BIOSYNTHESIS PROTEIN WCAK"/>
    <property type="match status" value="1"/>
</dbReference>
<feature type="domain" description="Polysaccharide pyruvyl transferase" evidence="1">
    <location>
        <begin position="115"/>
        <end position="351"/>
    </location>
</feature>
<dbReference type="Proteomes" id="UP000285317">
    <property type="component" value="Chromosome"/>
</dbReference>
<name>A0A3Q9V292_9MICO</name>
<dbReference type="PANTHER" id="PTHR36836">
    <property type="entry name" value="COLANIC ACID BIOSYNTHESIS PROTEIN WCAK"/>
    <property type="match status" value="1"/>
</dbReference>
<reference evidence="2 3" key="1">
    <citation type="submission" date="2018-03" db="EMBL/GenBank/DDBJ databases">
        <title>Bacteriophage NCPPB3778 and a type I-E CRISPR drive the evolution of the US Biological Select Agent, Rathayibacter toxicus.</title>
        <authorList>
            <person name="Davis E.W.II."/>
            <person name="Tabima J.F."/>
            <person name="Weisberg A.J."/>
            <person name="Dantas Lopes L."/>
            <person name="Wiseman M.S."/>
            <person name="Wiseman M.S."/>
            <person name="Pupko T."/>
            <person name="Belcher M.S."/>
            <person name="Sechler A.J."/>
            <person name="Tancos M.A."/>
            <person name="Schroeder B.K."/>
            <person name="Murray T.D."/>
            <person name="Luster D.G."/>
            <person name="Schneider W.L."/>
            <person name="Rogers E."/>
            <person name="Andreote F.D."/>
            <person name="Grunwald N.J."/>
            <person name="Putnam M.L."/>
            <person name="Chang J.H."/>
        </authorList>
    </citation>
    <scope>NUCLEOTIDE SEQUENCE [LARGE SCALE GENOMIC DNA]</scope>
    <source>
        <strain evidence="2 3">DSM 15932</strain>
    </source>
</reference>
<protein>
    <recommendedName>
        <fullName evidence="1">Polysaccharide pyruvyl transferase domain-containing protein</fullName>
    </recommendedName>
</protein>
<gene>
    <name evidence="2" type="ORF">C1I64_18590</name>
</gene>
<evidence type="ECO:0000313" key="3">
    <source>
        <dbReference type="Proteomes" id="UP000285317"/>
    </source>
</evidence>
<organism evidence="2 3">
    <name type="scientific">Rathayibacter festucae DSM 15932</name>
    <dbReference type="NCBI Taxonomy" id="1328866"/>
    <lineage>
        <taxon>Bacteria</taxon>
        <taxon>Bacillati</taxon>
        <taxon>Actinomycetota</taxon>
        <taxon>Actinomycetes</taxon>
        <taxon>Micrococcales</taxon>
        <taxon>Microbacteriaceae</taxon>
        <taxon>Rathayibacter</taxon>
    </lineage>
</organism>
<proteinExistence type="predicted"/>
<evidence type="ECO:0000259" key="1">
    <source>
        <dbReference type="Pfam" id="PF04230"/>
    </source>
</evidence>
<dbReference type="AlphaFoldDB" id="A0A3Q9V292"/>
<evidence type="ECO:0000313" key="2">
    <source>
        <dbReference type="EMBL" id="AZZ53838.1"/>
    </source>
</evidence>
<dbReference type="EMBL" id="CP028137">
    <property type="protein sequence ID" value="AZZ53838.1"/>
    <property type="molecule type" value="Genomic_DNA"/>
</dbReference>
<dbReference type="Pfam" id="PF04230">
    <property type="entry name" value="PS_pyruv_trans"/>
    <property type="match status" value="1"/>
</dbReference>
<dbReference type="InterPro" id="IPR007345">
    <property type="entry name" value="Polysacch_pyruvyl_Trfase"/>
</dbReference>
<dbReference type="KEGG" id="rfs:C1I64_18590"/>
<sequence length="418" mass="43296">MLGGLRKRTAPLLKSPAVLSLGARGVFLDAPRLRSARRSGGARGASGAQGRAILIAPPGAGNIGDAALVGAFLENVAGPITVITRYKGDFRIPAEQADRVEIVSLGTLLYGGLPSFVRDLRRFRAMLPGAASVSIVGADIMDGAYNFRASTSRALVARSAASAGVDTRVLGFSWNGKAHPGALAQLRDADRAGTTLFLRDPLSVERARRDGLDAKASADIVFSARSVDQGRASTELAALDTTGGIAIVNVSGLIDTDQTGAYVEIIGGLRARGLAVVLLPHVIKHGPDDLAACRKVHAALPDTTGVAFVEDVLTPAEVRGFTERATVTVTGRMHLAIMSLMKGVPAITLATQGKVEGLMAMFELPYLCVEPGAGLAGRVGDALERVLSDRDSVSAAILAKLPAVQELSAANFAGLPRA</sequence>
<accession>A0A3Q9V292</accession>
<dbReference type="RefSeq" id="WP_127888232.1">
    <property type="nucleotide sequence ID" value="NZ_CP028137.1"/>
</dbReference>